<dbReference type="OrthoDB" id="10253073at2759"/>
<dbReference type="PANTHER" id="PTHR33504">
    <property type="entry name" value="NADH DEHYDROGENASE (UBIQUINONE) 1 BETA SUBCOMPLEX, 4"/>
    <property type="match status" value="1"/>
</dbReference>
<comment type="caution">
    <text evidence="2">The sequence shown here is derived from an EMBL/GenBank/DDBJ whole genome shotgun (WGS) entry which is preliminary data.</text>
</comment>
<dbReference type="PANTHER" id="PTHR33504:SF2">
    <property type="entry name" value="PROTEIN MFI"/>
    <property type="match status" value="1"/>
</dbReference>
<keyword evidence="3" id="KW-1185">Reference proteome</keyword>
<feature type="region of interest" description="Disordered" evidence="1">
    <location>
        <begin position="146"/>
        <end position="168"/>
    </location>
</feature>
<name>A0A401SGF3_CHIPU</name>
<sequence>MTEEIAQTNIGCIEAHLPDTNNEDEHCLTDSKTSVNESLKFESSVTKEQQETLAENSARIIQRAWRRHIDTQLFKHYKNMINFKGQGNPRFMMKCINPIEAGLLDSAAGVHVRFRLGGETFPPKIYYKIFTHRPIVDLCANSPKDYTHPAAKQEPPRQIHNRNSVKKEEDDHNGWYKRLENNDWRSLSDKYLGTTVDYMEFEPNRKRTTFHHCTLQRKQDAKRKQKQKKIEWMKKMYQDGILQAQTLNPNTAVLVQRATEGLIDSVEQKGPNSILDWEVDELLEWTNALNFEKYLNDWTEIACSSSSANLPGSRSHFVENDLYKQVRLCVMNTYAAMQNAAQYTI</sequence>
<accession>A0A401SGF3</accession>
<reference evidence="2 3" key="1">
    <citation type="journal article" date="2018" name="Nat. Ecol. Evol.">
        <title>Shark genomes provide insights into elasmobranch evolution and the origin of vertebrates.</title>
        <authorList>
            <person name="Hara Y"/>
            <person name="Yamaguchi K"/>
            <person name="Onimaru K"/>
            <person name="Kadota M"/>
            <person name="Koyanagi M"/>
            <person name="Keeley SD"/>
            <person name="Tatsumi K"/>
            <person name="Tanaka K"/>
            <person name="Motone F"/>
            <person name="Kageyama Y"/>
            <person name="Nozu R"/>
            <person name="Adachi N"/>
            <person name="Nishimura O"/>
            <person name="Nakagawa R"/>
            <person name="Tanegashima C"/>
            <person name="Kiyatake I"/>
            <person name="Matsumoto R"/>
            <person name="Murakumo K"/>
            <person name="Nishida K"/>
            <person name="Terakita A"/>
            <person name="Kuratani S"/>
            <person name="Sato K"/>
            <person name="Hyodo S Kuraku.S."/>
        </authorList>
    </citation>
    <scope>NUCLEOTIDE SEQUENCE [LARGE SCALE GENOMIC DNA]</scope>
</reference>
<dbReference type="AlphaFoldDB" id="A0A401SGF3"/>
<dbReference type="Proteomes" id="UP000287033">
    <property type="component" value="Unassembled WGS sequence"/>
</dbReference>
<organism evidence="2 3">
    <name type="scientific">Chiloscyllium punctatum</name>
    <name type="common">Brownbanded bambooshark</name>
    <name type="synonym">Hemiscyllium punctatum</name>
    <dbReference type="NCBI Taxonomy" id="137246"/>
    <lineage>
        <taxon>Eukaryota</taxon>
        <taxon>Metazoa</taxon>
        <taxon>Chordata</taxon>
        <taxon>Craniata</taxon>
        <taxon>Vertebrata</taxon>
        <taxon>Chondrichthyes</taxon>
        <taxon>Elasmobranchii</taxon>
        <taxon>Galeomorphii</taxon>
        <taxon>Galeoidea</taxon>
        <taxon>Orectolobiformes</taxon>
        <taxon>Hemiscylliidae</taxon>
        <taxon>Chiloscyllium</taxon>
    </lineage>
</organism>
<gene>
    <name evidence="2" type="ORF">chiPu_0007862</name>
</gene>
<proteinExistence type="predicted"/>
<evidence type="ECO:0000256" key="1">
    <source>
        <dbReference type="SAM" id="MobiDB-lite"/>
    </source>
</evidence>
<dbReference type="EMBL" id="BEZZ01000249">
    <property type="protein sequence ID" value="GCC29420.1"/>
    <property type="molecule type" value="Genomic_DNA"/>
</dbReference>
<dbReference type="OMA" id="KMDFHYS"/>
<evidence type="ECO:0000313" key="2">
    <source>
        <dbReference type="EMBL" id="GCC29420.1"/>
    </source>
</evidence>
<protein>
    <submittedName>
        <fullName evidence="2">Uncharacterized protein</fullName>
    </submittedName>
</protein>
<evidence type="ECO:0000313" key="3">
    <source>
        <dbReference type="Proteomes" id="UP000287033"/>
    </source>
</evidence>